<protein>
    <submittedName>
        <fullName evidence="7">Photosystem II stability/assembly factor-like protein</fullName>
    </submittedName>
</protein>
<dbReference type="Pfam" id="PF18962">
    <property type="entry name" value="Por_Secre_tail"/>
    <property type="match status" value="1"/>
</dbReference>
<evidence type="ECO:0000256" key="4">
    <source>
        <dbReference type="SAM" id="SignalP"/>
    </source>
</evidence>
<evidence type="ECO:0000256" key="3">
    <source>
        <dbReference type="ARBA" id="ARBA00023276"/>
    </source>
</evidence>
<dbReference type="InterPro" id="IPR036278">
    <property type="entry name" value="Sialidase_sf"/>
</dbReference>
<dbReference type="EMBL" id="PJEO01000028">
    <property type="protein sequence ID" value="PKQ45320.1"/>
    <property type="molecule type" value="Genomic_DNA"/>
</dbReference>
<dbReference type="PANTHER" id="PTHR47199">
    <property type="entry name" value="PHOTOSYSTEM II STABILITY/ASSEMBLY FACTOR HCF136, CHLOROPLASTIC"/>
    <property type="match status" value="1"/>
</dbReference>
<dbReference type="Gene3D" id="2.130.10.10">
    <property type="entry name" value="YVTN repeat-like/Quinoprotein amine dehydrogenase"/>
    <property type="match status" value="2"/>
</dbReference>
<reference evidence="7 8" key="1">
    <citation type="submission" date="2017-12" db="EMBL/GenBank/DDBJ databases">
        <title>Confluentibacter flavum sp. nov., isolated from the saline lake.</title>
        <authorList>
            <person name="Yu L."/>
        </authorList>
    </citation>
    <scope>NUCLEOTIDE SEQUENCE [LARGE SCALE GENOMIC DNA]</scope>
    <source>
        <strain evidence="7 8">3B</strain>
    </source>
</reference>
<dbReference type="RefSeq" id="WP_106659534.1">
    <property type="nucleotide sequence ID" value="NZ_PJEO01000028.1"/>
</dbReference>
<keyword evidence="8" id="KW-1185">Reference proteome</keyword>
<dbReference type="AlphaFoldDB" id="A0A2N3HK15"/>
<feature type="chain" id="PRO_5014619504" evidence="4">
    <location>
        <begin position="18"/>
        <end position="424"/>
    </location>
</feature>
<dbReference type="OrthoDB" id="9764804at2"/>
<keyword evidence="3" id="KW-0604">Photosystem II</keyword>
<dbReference type="InterPro" id="IPR028203">
    <property type="entry name" value="PSII_CF48-like_dom"/>
</dbReference>
<evidence type="ECO:0000313" key="7">
    <source>
        <dbReference type="EMBL" id="PKQ45320.1"/>
    </source>
</evidence>
<sequence>MKLLTCLSLLFYLNVSAQATWQPLANIVSNTNNQRFDDVFFIDDEIGWAANGFYARVYKTINGGETWTEQLNETQLGKDYYFRNIEFLNEHIGFLGTLNGDFFKTLDGGQTWTIVSNISPNPTAICGLDTVGTSTIYGCGAYFMPAHIIKSTDSGDTWQFIDMSAYANALVEIYFLTEDIGFVSGRNNNGATILKTIDGGLTWTVLYNSNIAGEYFWKLQILGSNTDIMFGSISSVDPNLGKLVKSMDGGETWSSYDAPETDIQAVGFINENQGWMGGHTTGFYETLNGGETWTNLNIGNNLNRIFIINDTLAYASGMSLYKFTEETLGNEIVVENGRTSLNITLKNNPVTSHLEFEIAFDSDDNLLIELYDLNGKFIRQLARDQIQNKIKKNYKFPVEDLASGMYLINFHNNSGRESLKFLKK</sequence>
<proteinExistence type="predicted"/>
<dbReference type="SUPFAM" id="SSF50939">
    <property type="entry name" value="Sialidases"/>
    <property type="match status" value="1"/>
</dbReference>
<comment type="caution">
    <text evidence="7">The sequence shown here is derived from an EMBL/GenBank/DDBJ whole genome shotgun (WGS) entry which is preliminary data.</text>
</comment>
<evidence type="ECO:0000256" key="1">
    <source>
        <dbReference type="ARBA" id="ARBA00022531"/>
    </source>
</evidence>
<evidence type="ECO:0000259" key="5">
    <source>
        <dbReference type="Pfam" id="PF14870"/>
    </source>
</evidence>
<evidence type="ECO:0000259" key="6">
    <source>
        <dbReference type="Pfam" id="PF18962"/>
    </source>
</evidence>
<evidence type="ECO:0000313" key="8">
    <source>
        <dbReference type="Proteomes" id="UP000233435"/>
    </source>
</evidence>
<keyword evidence="2 4" id="KW-0732">Signal</keyword>
<gene>
    <name evidence="7" type="ORF">CSW08_08885</name>
</gene>
<dbReference type="NCBIfam" id="TIGR04183">
    <property type="entry name" value="Por_Secre_tail"/>
    <property type="match status" value="1"/>
</dbReference>
<dbReference type="Pfam" id="PF14870">
    <property type="entry name" value="PSII_BNR"/>
    <property type="match status" value="1"/>
</dbReference>
<dbReference type="SUPFAM" id="SSF110296">
    <property type="entry name" value="Oligoxyloglucan reducing end-specific cellobiohydrolase"/>
    <property type="match status" value="1"/>
</dbReference>
<feature type="signal peptide" evidence="4">
    <location>
        <begin position="1"/>
        <end position="17"/>
    </location>
</feature>
<dbReference type="Proteomes" id="UP000233435">
    <property type="component" value="Unassembled WGS sequence"/>
</dbReference>
<dbReference type="GO" id="GO:0015979">
    <property type="term" value="P:photosynthesis"/>
    <property type="evidence" value="ECO:0007669"/>
    <property type="project" value="UniProtKB-KW"/>
</dbReference>
<dbReference type="PANTHER" id="PTHR47199:SF2">
    <property type="entry name" value="PHOTOSYSTEM II STABILITY_ASSEMBLY FACTOR HCF136, CHLOROPLASTIC"/>
    <property type="match status" value="1"/>
</dbReference>
<dbReference type="GO" id="GO:0009523">
    <property type="term" value="C:photosystem II"/>
    <property type="evidence" value="ECO:0007669"/>
    <property type="project" value="UniProtKB-KW"/>
</dbReference>
<name>A0A2N3HK15_9FLAO</name>
<feature type="domain" description="Secretion system C-terminal sorting" evidence="6">
    <location>
        <begin position="348"/>
        <end position="418"/>
    </location>
</feature>
<accession>A0A2N3HK15</accession>
<dbReference type="InterPro" id="IPR026444">
    <property type="entry name" value="Secre_tail"/>
</dbReference>
<evidence type="ECO:0000256" key="2">
    <source>
        <dbReference type="ARBA" id="ARBA00022729"/>
    </source>
</evidence>
<organism evidence="7 8">
    <name type="scientific">Confluentibacter flavum</name>
    <dbReference type="NCBI Taxonomy" id="1909700"/>
    <lineage>
        <taxon>Bacteria</taxon>
        <taxon>Pseudomonadati</taxon>
        <taxon>Bacteroidota</taxon>
        <taxon>Flavobacteriia</taxon>
        <taxon>Flavobacteriales</taxon>
        <taxon>Flavobacteriaceae</taxon>
        <taxon>Confluentibacter</taxon>
    </lineage>
</organism>
<dbReference type="InterPro" id="IPR015943">
    <property type="entry name" value="WD40/YVTN_repeat-like_dom_sf"/>
</dbReference>
<keyword evidence="1" id="KW-0602">Photosynthesis</keyword>
<feature type="domain" description="Photosynthesis system II assembly factor Ycf48/Hcf136-like" evidence="5">
    <location>
        <begin position="30"/>
        <end position="158"/>
    </location>
</feature>